<dbReference type="GO" id="GO:0051213">
    <property type="term" value="F:dioxygenase activity"/>
    <property type="evidence" value="ECO:0007669"/>
    <property type="project" value="UniProtKB-KW"/>
</dbReference>
<reference evidence="4" key="1">
    <citation type="submission" date="2012-02" db="EMBL/GenBank/DDBJ databases">
        <title>Complete sequence of chromosome of Methanomethylovorans hollandica DSM 15978.</title>
        <authorList>
            <person name="Lucas S."/>
            <person name="Copeland A."/>
            <person name="Lapidus A."/>
            <person name="Glavina del Rio T."/>
            <person name="Dalin E."/>
            <person name="Tice H."/>
            <person name="Bruce D."/>
            <person name="Goodwin L."/>
            <person name="Pitluck S."/>
            <person name="Peters L."/>
            <person name="Mikhailova N."/>
            <person name="Held B."/>
            <person name="Kyrpides N."/>
            <person name="Mavromatis K."/>
            <person name="Ivanova N."/>
            <person name="Brettin T."/>
            <person name="Detter J.C."/>
            <person name="Han C."/>
            <person name="Larimer F."/>
            <person name="Land M."/>
            <person name="Hauser L."/>
            <person name="Markowitz V."/>
            <person name="Cheng J.-F."/>
            <person name="Hugenholtz P."/>
            <person name="Woyke T."/>
            <person name="Wu D."/>
            <person name="Spring S."/>
            <person name="Schroeder M."/>
            <person name="Brambilla E."/>
            <person name="Klenk H.-P."/>
            <person name="Eisen J.A."/>
        </authorList>
    </citation>
    <scope>NUCLEOTIDE SEQUENCE [LARGE SCALE GENOMIC DNA]</scope>
    <source>
        <strain evidence="4">DSM 15978 / NBRC 107637 / DMS1</strain>
    </source>
</reference>
<organism evidence="3 4">
    <name type="scientific">Methanomethylovorans hollandica (strain DSM 15978 / NBRC 107637 / DMS1)</name>
    <dbReference type="NCBI Taxonomy" id="867904"/>
    <lineage>
        <taxon>Archaea</taxon>
        <taxon>Methanobacteriati</taxon>
        <taxon>Methanobacteriota</taxon>
        <taxon>Stenosarchaea group</taxon>
        <taxon>Methanomicrobia</taxon>
        <taxon>Methanosarcinales</taxon>
        <taxon>Methanosarcinaceae</taxon>
        <taxon>Methanomethylovorans</taxon>
    </lineage>
</organism>
<dbReference type="NCBIfam" id="TIGR04336">
    <property type="entry name" value="AmmeMemoSam_B"/>
    <property type="match status" value="1"/>
</dbReference>
<dbReference type="HOGENOM" id="CLU_038085_2_0_2"/>
<dbReference type="AlphaFoldDB" id="L0KYT4"/>
<accession>L0KYT4</accession>
<evidence type="ECO:0000313" key="4">
    <source>
        <dbReference type="Proteomes" id="UP000010866"/>
    </source>
</evidence>
<dbReference type="InterPro" id="IPR002737">
    <property type="entry name" value="MEMO1_fam"/>
</dbReference>
<protein>
    <recommendedName>
        <fullName evidence="2">MEMO1 family protein Metho_1636</fullName>
    </recommendedName>
</protein>
<keyword evidence="3" id="KW-0560">Oxidoreductase</keyword>
<dbReference type="Pfam" id="PF01875">
    <property type="entry name" value="Memo"/>
    <property type="match status" value="1"/>
</dbReference>
<dbReference type="KEGG" id="mhz:Metho_1636"/>
<dbReference type="HAMAP" id="MF_00055">
    <property type="entry name" value="MEMO1"/>
    <property type="match status" value="1"/>
</dbReference>
<dbReference type="PANTHER" id="PTHR11060">
    <property type="entry name" value="PROTEIN MEMO1"/>
    <property type="match status" value="1"/>
</dbReference>
<evidence type="ECO:0000256" key="2">
    <source>
        <dbReference type="HAMAP-Rule" id="MF_00055"/>
    </source>
</evidence>
<dbReference type="CDD" id="cd07361">
    <property type="entry name" value="MEMO_like"/>
    <property type="match status" value="1"/>
</dbReference>
<dbReference type="RefSeq" id="WP_015324995.1">
    <property type="nucleotide sequence ID" value="NC_019977.1"/>
</dbReference>
<dbReference type="NCBIfam" id="NF001987">
    <property type="entry name" value="PRK00782.1"/>
    <property type="match status" value="1"/>
</dbReference>
<keyword evidence="4" id="KW-1185">Reference proteome</keyword>
<keyword evidence="3" id="KW-0223">Dioxygenase</keyword>
<dbReference type="Proteomes" id="UP000010866">
    <property type="component" value="Chromosome"/>
</dbReference>
<evidence type="ECO:0000256" key="1">
    <source>
        <dbReference type="ARBA" id="ARBA00006315"/>
    </source>
</evidence>
<dbReference type="STRING" id="867904.Metho_1636"/>
<sequence>MRQATVAGKFYPANPEALRKELDNCFSGTTIDPRSGIKGVVVPHAGYIYSGRVAARSYAVLPEADTYVIFGPNHTGYGSPVALSTETWSTPLGKVETDHELAEKLAGSIICQDEVAHRFEHSIEVQIPFLQYRFKHDFRILPVCIGMQDEEIALEVGMEIARAITAIGRKAVIIASSDFTHYQPAHVAESNDRYLIKAILDMNVDDLYNRLYARDISACGYGPIAATITAARKLGASKAELLKYATSGEVTGDDSGVVGYASLIFE</sequence>
<dbReference type="EMBL" id="CP003362">
    <property type="protein sequence ID" value="AGB49830.1"/>
    <property type="molecule type" value="Genomic_DNA"/>
</dbReference>
<dbReference type="OrthoDB" id="372162at2157"/>
<proteinExistence type="inferred from homology"/>
<comment type="similarity">
    <text evidence="1 2">Belongs to the MEMO1 family.</text>
</comment>
<gene>
    <name evidence="3" type="ordered locus">Metho_1636</name>
</gene>
<evidence type="ECO:0000313" key="3">
    <source>
        <dbReference type="EMBL" id="AGB49830.1"/>
    </source>
</evidence>
<dbReference type="Gene3D" id="3.40.830.10">
    <property type="entry name" value="LigB-like"/>
    <property type="match status" value="1"/>
</dbReference>
<name>L0KYT4_METHD</name>
<dbReference type="PANTHER" id="PTHR11060:SF0">
    <property type="entry name" value="PROTEIN MEMO1"/>
    <property type="match status" value="1"/>
</dbReference>
<dbReference type="GeneID" id="14406149"/>